<dbReference type="Proteomes" id="UP000194127">
    <property type="component" value="Unassembled WGS sequence"/>
</dbReference>
<dbReference type="GO" id="GO:0005524">
    <property type="term" value="F:ATP binding"/>
    <property type="evidence" value="ECO:0007669"/>
    <property type="project" value="InterPro"/>
</dbReference>
<dbReference type="InterPro" id="IPR011009">
    <property type="entry name" value="Kinase-like_dom_sf"/>
</dbReference>
<dbReference type="SUPFAM" id="SSF56112">
    <property type="entry name" value="Protein kinase-like (PK-like)"/>
    <property type="match status" value="1"/>
</dbReference>
<dbReference type="InterPro" id="IPR051681">
    <property type="entry name" value="Ser/Thr_Kinases-Pseudokinases"/>
</dbReference>
<dbReference type="Pfam" id="PF07714">
    <property type="entry name" value="PK_Tyr_Ser-Thr"/>
    <property type="match status" value="1"/>
</dbReference>
<dbReference type="PROSITE" id="PS00108">
    <property type="entry name" value="PROTEIN_KINASE_ST"/>
    <property type="match status" value="1"/>
</dbReference>
<evidence type="ECO:0000313" key="3">
    <source>
        <dbReference type="Proteomes" id="UP000194127"/>
    </source>
</evidence>
<sequence>MVPHELESLLNRLQQQYASNKDIVQAFREQVVSKIPLSDDIIPRGLSTISSVSYQLQGGADTLTSIYSPERTFPEIHKDSVLLPQRGDSPTLFTNSPDAFYRVYLAMRCPYKEIHIYRRSLRVLLEMCEYYARQHLLSRIKDHDDAIKSVVWRWFHIFYEQLIAWSELLYLETLVRWRDIKIAVENLYTTCPSIIRDAPIHVFQPSSQETIPALEFVLGSQGSVKTLFSLEDDETSTIMELLDEALDHLPTHSPFHKTAFHTLRKLCIKSRSLPASCIVSSGKLEKKGKHAVAAGGFSDVWLGHYDGQDVALKVFRTYESSSGFCNEAIQWRRLHHPNITPFIGIDTTLFPLCILSPWMPNGNVTAYLKTNPTADRFDLLIDIAHGLGYLHRMGMVHGDLKGANILIDSDGHARLSDFGLTSVIYDGDTVNTVTTTSIAHGSTRWMAPELLNPESIGESRSRPSRRSDIYSFAMVMYEVLAGRLPFEECRRDPAVIYQVVVLQNRPKRPPVNDLSDDIWALMEACWNMDPGQRPNMLTALTRLSSACGRPSRPEPGIGNINSAEFNVAGSYLPASDVETGSVPVIEIVPPTPHIVSGIEHMVFLLGFLTGKDSVLCLRQSWIKVGGLVIHFF</sequence>
<keyword evidence="3" id="KW-1185">Reference proteome</keyword>
<dbReference type="AlphaFoldDB" id="A0A1X6MQ05"/>
<dbReference type="PROSITE" id="PS50011">
    <property type="entry name" value="PROTEIN_KINASE_DOM"/>
    <property type="match status" value="1"/>
</dbReference>
<dbReference type="OrthoDB" id="2802347at2759"/>
<proteinExistence type="predicted"/>
<dbReference type="InterPro" id="IPR001245">
    <property type="entry name" value="Ser-Thr/Tyr_kinase_cat_dom"/>
</dbReference>
<dbReference type="Gene3D" id="1.10.510.10">
    <property type="entry name" value="Transferase(Phosphotransferase) domain 1"/>
    <property type="match status" value="1"/>
</dbReference>
<feature type="domain" description="Protein kinase" evidence="1">
    <location>
        <begin position="286"/>
        <end position="557"/>
    </location>
</feature>
<dbReference type="GO" id="GO:0004674">
    <property type="term" value="F:protein serine/threonine kinase activity"/>
    <property type="evidence" value="ECO:0007669"/>
    <property type="project" value="TreeGrafter"/>
</dbReference>
<dbReference type="GeneID" id="36324735"/>
<dbReference type="InterPro" id="IPR008271">
    <property type="entry name" value="Ser/Thr_kinase_AS"/>
</dbReference>
<dbReference type="STRING" id="670580.A0A1X6MQ05"/>
<organism evidence="2 3">
    <name type="scientific">Postia placenta MAD-698-R-SB12</name>
    <dbReference type="NCBI Taxonomy" id="670580"/>
    <lineage>
        <taxon>Eukaryota</taxon>
        <taxon>Fungi</taxon>
        <taxon>Dikarya</taxon>
        <taxon>Basidiomycota</taxon>
        <taxon>Agaricomycotina</taxon>
        <taxon>Agaricomycetes</taxon>
        <taxon>Polyporales</taxon>
        <taxon>Adustoporiaceae</taxon>
        <taxon>Rhodonia</taxon>
    </lineage>
</organism>
<name>A0A1X6MQ05_9APHY</name>
<dbReference type="PANTHER" id="PTHR44329:SF214">
    <property type="entry name" value="PROTEIN KINASE DOMAIN-CONTAINING PROTEIN"/>
    <property type="match status" value="1"/>
</dbReference>
<dbReference type="InterPro" id="IPR000719">
    <property type="entry name" value="Prot_kinase_dom"/>
</dbReference>
<accession>A0A1X6MQ05</accession>
<dbReference type="RefSeq" id="XP_024335163.1">
    <property type="nucleotide sequence ID" value="XM_024479785.1"/>
</dbReference>
<dbReference type="SMART" id="SM00220">
    <property type="entry name" value="S_TKc"/>
    <property type="match status" value="1"/>
</dbReference>
<dbReference type="PANTHER" id="PTHR44329">
    <property type="entry name" value="SERINE/THREONINE-PROTEIN KINASE TNNI3K-RELATED"/>
    <property type="match status" value="1"/>
</dbReference>
<dbReference type="EMBL" id="KZ110605">
    <property type="protein sequence ID" value="OSX58369.1"/>
    <property type="molecule type" value="Genomic_DNA"/>
</dbReference>
<evidence type="ECO:0000259" key="1">
    <source>
        <dbReference type="PROSITE" id="PS50011"/>
    </source>
</evidence>
<gene>
    <name evidence="2" type="ORF">POSPLADRAFT_1049569</name>
</gene>
<reference evidence="2 3" key="1">
    <citation type="submission" date="2017-04" db="EMBL/GenBank/DDBJ databases">
        <title>Genome Sequence of the Model Brown-Rot Fungus Postia placenta SB12.</title>
        <authorList>
            <consortium name="DOE Joint Genome Institute"/>
            <person name="Gaskell J."/>
            <person name="Kersten P."/>
            <person name="Larrondo L.F."/>
            <person name="Canessa P."/>
            <person name="Martinez D."/>
            <person name="Hibbett D."/>
            <person name="Schmoll M."/>
            <person name="Kubicek C.P."/>
            <person name="Martinez A.T."/>
            <person name="Yadav J."/>
            <person name="Master E."/>
            <person name="Magnuson J.K."/>
            <person name="James T."/>
            <person name="Yaver D."/>
            <person name="Berka R."/>
            <person name="Labutti K."/>
            <person name="Lipzen A."/>
            <person name="Aerts A."/>
            <person name="Barry K."/>
            <person name="Henrissat B."/>
            <person name="Blanchette R."/>
            <person name="Grigoriev I."/>
            <person name="Cullen D."/>
        </authorList>
    </citation>
    <scope>NUCLEOTIDE SEQUENCE [LARGE SCALE GENOMIC DNA]</scope>
    <source>
        <strain evidence="2 3">MAD-698-R-SB12</strain>
    </source>
</reference>
<evidence type="ECO:0000313" key="2">
    <source>
        <dbReference type="EMBL" id="OSX58369.1"/>
    </source>
</evidence>
<protein>
    <recommendedName>
        <fullName evidence="1">Protein kinase domain-containing protein</fullName>
    </recommendedName>
</protein>